<keyword evidence="1" id="KW-1133">Transmembrane helix</keyword>
<evidence type="ECO:0000259" key="2">
    <source>
        <dbReference type="SMART" id="SM00014"/>
    </source>
</evidence>
<feature type="domain" description="Phosphatidic acid phosphatase type 2/haloperoxidase" evidence="2">
    <location>
        <begin position="80"/>
        <end position="192"/>
    </location>
</feature>
<dbReference type="PANTHER" id="PTHR14969">
    <property type="entry name" value="SPHINGOSINE-1-PHOSPHATE PHOSPHOHYDROLASE"/>
    <property type="match status" value="1"/>
</dbReference>
<dbReference type="AlphaFoldDB" id="A0A1H7Y5X3"/>
<proteinExistence type="predicted"/>
<evidence type="ECO:0000256" key="1">
    <source>
        <dbReference type="SAM" id="Phobius"/>
    </source>
</evidence>
<feature type="transmembrane region" description="Helical" evidence="1">
    <location>
        <begin position="177"/>
        <end position="197"/>
    </location>
</feature>
<keyword evidence="4" id="KW-1185">Reference proteome</keyword>
<organism evidence="3 4">
    <name type="scientific">Syntrophus gentianae</name>
    <dbReference type="NCBI Taxonomy" id="43775"/>
    <lineage>
        <taxon>Bacteria</taxon>
        <taxon>Pseudomonadati</taxon>
        <taxon>Thermodesulfobacteriota</taxon>
        <taxon>Syntrophia</taxon>
        <taxon>Syntrophales</taxon>
        <taxon>Syntrophaceae</taxon>
        <taxon>Syntrophus</taxon>
    </lineage>
</organism>
<dbReference type="Gene3D" id="1.20.144.10">
    <property type="entry name" value="Phosphatidic acid phosphatase type 2/haloperoxidase"/>
    <property type="match status" value="1"/>
</dbReference>
<evidence type="ECO:0000313" key="4">
    <source>
        <dbReference type="Proteomes" id="UP000198744"/>
    </source>
</evidence>
<protein>
    <submittedName>
        <fullName evidence="3">Undecaprenyl-diphosphatase</fullName>
    </submittedName>
</protein>
<accession>A0A1H7Y5X3</accession>
<dbReference type="RefSeq" id="WP_093883663.1">
    <property type="nucleotide sequence ID" value="NZ_FOBS01000014.1"/>
</dbReference>
<feature type="transmembrane region" description="Helical" evidence="1">
    <location>
        <begin position="75"/>
        <end position="96"/>
    </location>
</feature>
<evidence type="ECO:0000313" key="3">
    <source>
        <dbReference type="EMBL" id="SEM41626.1"/>
    </source>
</evidence>
<dbReference type="SMART" id="SM00014">
    <property type="entry name" value="acidPPc"/>
    <property type="match status" value="1"/>
</dbReference>
<reference evidence="3 4" key="1">
    <citation type="submission" date="2016-10" db="EMBL/GenBank/DDBJ databases">
        <authorList>
            <person name="de Groot N.N."/>
        </authorList>
    </citation>
    <scope>NUCLEOTIDE SEQUENCE [LARGE SCALE GENOMIC DNA]</scope>
    <source>
        <strain evidence="3 4">DSM 8423</strain>
    </source>
</reference>
<dbReference type="OrthoDB" id="9801622at2"/>
<dbReference type="InterPro" id="IPR036938">
    <property type="entry name" value="PAP2/HPO_sf"/>
</dbReference>
<gene>
    <name evidence="3" type="ORF">SAMN04489760_11467</name>
</gene>
<feature type="transmembrane region" description="Helical" evidence="1">
    <location>
        <begin position="153"/>
        <end position="171"/>
    </location>
</feature>
<dbReference type="SUPFAM" id="SSF48317">
    <property type="entry name" value="Acid phosphatase/Vanadium-dependent haloperoxidase"/>
    <property type="match status" value="1"/>
</dbReference>
<sequence>MIDLLQWDRTVFDWINSDWSSAILDEMMPWISHLGDAAAVWLWIALLGLLMFRQLARMVKAEPWPGEGSTRIKAIALPCLYLALIYCVNAGAYNSLKHLFYRPRPFVEQAVALRVSLETASHLRNDSSFPSGHAANAFMVSALFAQRLRRMRFGLYGVAAMVALSRVYLGVHYPSDVLVGSFLGLTITWFMLSFIPLRDKWTHNTFMTVRD</sequence>
<dbReference type="InterPro" id="IPR000326">
    <property type="entry name" value="PAP2/HPO"/>
</dbReference>
<dbReference type="PANTHER" id="PTHR14969:SF13">
    <property type="entry name" value="AT30094P"/>
    <property type="match status" value="1"/>
</dbReference>
<dbReference type="Proteomes" id="UP000198744">
    <property type="component" value="Unassembled WGS sequence"/>
</dbReference>
<dbReference type="Pfam" id="PF01569">
    <property type="entry name" value="PAP2"/>
    <property type="match status" value="1"/>
</dbReference>
<name>A0A1H7Y5X3_9BACT</name>
<dbReference type="EMBL" id="FOBS01000014">
    <property type="protein sequence ID" value="SEM41626.1"/>
    <property type="molecule type" value="Genomic_DNA"/>
</dbReference>
<keyword evidence="1" id="KW-0812">Transmembrane</keyword>
<feature type="transmembrane region" description="Helical" evidence="1">
    <location>
        <begin position="37"/>
        <end position="55"/>
    </location>
</feature>
<dbReference type="STRING" id="43775.SAMN04489760_11467"/>
<keyword evidence="1" id="KW-0472">Membrane</keyword>